<dbReference type="InterPro" id="IPR001453">
    <property type="entry name" value="MoaB/Mog_dom"/>
</dbReference>
<dbReference type="PANTHER" id="PTHR10192">
    <property type="entry name" value="MOLYBDOPTERIN BIOSYNTHESIS PROTEIN"/>
    <property type="match status" value="1"/>
</dbReference>
<dbReference type="CDD" id="cd00887">
    <property type="entry name" value="MoeA"/>
    <property type="match status" value="1"/>
</dbReference>
<evidence type="ECO:0000256" key="1">
    <source>
        <dbReference type="ARBA" id="ARBA00002901"/>
    </source>
</evidence>
<dbReference type="Pfam" id="PF03453">
    <property type="entry name" value="MoeA_N"/>
    <property type="match status" value="1"/>
</dbReference>
<evidence type="ECO:0000256" key="5">
    <source>
        <dbReference type="ARBA" id="ARBA00047317"/>
    </source>
</evidence>
<sequence>MSLMPVEEALSRLLHGVGPVLETETVALRAAAGRVLADDISALRTQPPFDASAMDGYAVRAADASKGAVLKVTGISAAGAAFAGTVEPGAAVRIFTGAPLPAGADTVLIQENATLEAPDTLRVDVAAEPARHIRKAGLDFAHGAVLLQAGLHLRAGHVALAASAGHPQLPVRRRPRVAILATGDELVMPGESTGPDQIVASNGFGLAAMVEAHGGDVLDLGIAPDDLAVLEARLAEAEDARADVIVTIGGASVGDRDLVAPALQARGVELDFWKVAMRPGKPVMAGRKGALRVIGLPGNPASTMVAATLFLRPLVRRLAGLGAGLGLQRGVLSAAMPQGGERADFVRARLHYPPEGAPQVEALPRQDSSLLSIYALADALLYRPVAAPAAEAGQDCLFIPLD</sequence>
<dbReference type="Gene3D" id="3.90.105.10">
    <property type="entry name" value="Molybdopterin biosynthesis moea protein, domain 2"/>
    <property type="match status" value="1"/>
</dbReference>
<dbReference type="InterPro" id="IPR038987">
    <property type="entry name" value="MoeA-like"/>
</dbReference>
<comment type="pathway">
    <text evidence="2 6">Cofactor biosynthesis; molybdopterin biosynthesis.</text>
</comment>
<keyword evidence="9" id="KW-1185">Reference proteome</keyword>
<reference evidence="8 9" key="1">
    <citation type="submission" date="2016-11" db="EMBL/GenBank/DDBJ databases">
        <authorList>
            <person name="Varghese N."/>
            <person name="Submissions S."/>
        </authorList>
    </citation>
    <scope>NUCLEOTIDE SEQUENCE [LARGE SCALE GENOMIC DNA]</scope>
    <source>
        <strain evidence="8 9">DSM 21988</strain>
    </source>
</reference>
<proteinExistence type="inferred from homology"/>
<evidence type="ECO:0000256" key="2">
    <source>
        <dbReference type="ARBA" id="ARBA00005046"/>
    </source>
</evidence>
<keyword evidence="4 6" id="KW-0501">Molybdenum cofactor biosynthesis</keyword>
<dbReference type="InterPro" id="IPR005110">
    <property type="entry name" value="MoeA_linker/N"/>
</dbReference>
<keyword evidence="6" id="KW-0460">Magnesium</keyword>
<evidence type="ECO:0000256" key="4">
    <source>
        <dbReference type="ARBA" id="ARBA00023150"/>
    </source>
</evidence>
<evidence type="ECO:0000313" key="8">
    <source>
        <dbReference type="EMBL" id="SHI72218.1"/>
    </source>
</evidence>
<comment type="similarity">
    <text evidence="3 6">Belongs to the MoeA family.</text>
</comment>
<dbReference type="Gene3D" id="3.40.980.10">
    <property type="entry name" value="MoaB/Mog-like domain"/>
    <property type="match status" value="1"/>
</dbReference>
<dbReference type="PANTHER" id="PTHR10192:SF5">
    <property type="entry name" value="GEPHYRIN"/>
    <property type="match status" value="1"/>
</dbReference>
<evidence type="ECO:0000256" key="3">
    <source>
        <dbReference type="ARBA" id="ARBA00010763"/>
    </source>
</evidence>
<dbReference type="Gene3D" id="2.40.340.10">
    <property type="entry name" value="MoeA, C-terminal, domain IV"/>
    <property type="match status" value="1"/>
</dbReference>
<dbReference type="Pfam" id="PF03454">
    <property type="entry name" value="MoeA_C"/>
    <property type="match status" value="1"/>
</dbReference>
<dbReference type="SUPFAM" id="SSF63882">
    <property type="entry name" value="MoeA N-terminal region -like"/>
    <property type="match status" value="1"/>
</dbReference>
<dbReference type="InterPro" id="IPR005111">
    <property type="entry name" value="MoeA_C_domain_IV"/>
</dbReference>
<dbReference type="EMBL" id="FQZC01000001">
    <property type="protein sequence ID" value="SHI72218.1"/>
    <property type="molecule type" value="Genomic_DNA"/>
</dbReference>
<dbReference type="SMART" id="SM00852">
    <property type="entry name" value="MoCF_biosynth"/>
    <property type="match status" value="1"/>
</dbReference>
<keyword evidence="6" id="KW-0479">Metal-binding</keyword>
<protein>
    <recommendedName>
        <fullName evidence="6">Molybdopterin molybdenumtransferase</fullName>
        <ecNumber evidence="6">2.10.1.1</ecNumber>
    </recommendedName>
</protein>
<dbReference type="NCBIfam" id="TIGR00177">
    <property type="entry name" value="molyb_syn"/>
    <property type="match status" value="1"/>
</dbReference>
<keyword evidence="6" id="KW-0808">Transferase</keyword>
<dbReference type="SUPFAM" id="SSF53218">
    <property type="entry name" value="Molybdenum cofactor biosynthesis proteins"/>
    <property type="match status" value="1"/>
</dbReference>
<name>A0ABY1I7I0_9HYPH</name>
<evidence type="ECO:0000256" key="6">
    <source>
        <dbReference type="RuleBase" id="RU365090"/>
    </source>
</evidence>
<comment type="caution">
    <text evidence="8">The sequence shown here is derived from an EMBL/GenBank/DDBJ whole genome shotgun (WGS) entry which is preliminary data.</text>
</comment>
<dbReference type="InterPro" id="IPR036688">
    <property type="entry name" value="MoeA_C_domain_IV_sf"/>
</dbReference>
<dbReference type="InterPro" id="IPR036135">
    <property type="entry name" value="MoeA_linker/N_sf"/>
</dbReference>
<gene>
    <name evidence="8" type="ORF">SAMN02745911_0959</name>
</gene>
<evidence type="ECO:0000259" key="7">
    <source>
        <dbReference type="SMART" id="SM00852"/>
    </source>
</evidence>
<dbReference type="Proteomes" id="UP000184290">
    <property type="component" value="Unassembled WGS sequence"/>
</dbReference>
<accession>A0ABY1I7I0</accession>
<dbReference type="InterPro" id="IPR036425">
    <property type="entry name" value="MoaB/Mog-like_dom_sf"/>
</dbReference>
<feature type="domain" description="MoaB/Mog" evidence="7">
    <location>
        <begin position="178"/>
        <end position="317"/>
    </location>
</feature>
<comment type="cofactor">
    <cofactor evidence="6">
        <name>Mg(2+)</name>
        <dbReference type="ChEBI" id="CHEBI:18420"/>
    </cofactor>
</comment>
<comment type="function">
    <text evidence="1 6">Catalyzes the insertion of molybdate into adenylated molybdopterin with the concomitant release of AMP.</text>
</comment>
<organism evidence="8 9">
    <name type="scientific">Aureimonas altamirensis DSM 21988</name>
    <dbReference type="NCBI Taxonomy" id="1121026"/>
    <lineage>
        <taxon>Bacteria</taxon>
        <taxon>Pseudomonadati</taxon>
        <taxon>Pseudomonadota</taxon>
        <taxon>Alphaproteobacteria</taxon>
        <taxon>Hyphomicrobiales</taxon>
        <taxon>Aurantimonadaceae</taxon>
        <taxon>Aureimonas</taxon>
    </lineage>
</organism>
<evidence type="ECO:0000313" key="9">
    <source>
        <dbReference type="Proteomes" id="UP000184290"/>
    </source>
</evidence>
<dbReference type="EC" id="2.10.1.1" evidence="6"/>
<dbReference type="Pfam" id="PF00994">
    <property type="entry name" value="MoCF_biosynth"/>
    <property type="match status" value="1"/>
</dbReference>
<comment type="catalytic activity">
    <reaction evidence="5">
        <text>adenylyl-molybdopterin + molybdate = Mo-molybdopterin + AMP + H(+)</text>
        <dbReference type="Rhea" id="RHEA:35047"/>
        <dbReference type="ChEBI" id="CHEBI:15378"/>
        <dbReference type="ChEBI" id="CHEBI:36264"/>
        <dbReference type="ChEBI" id="CHEBI:62727"/>
        <dbReference type="ChEBI" id="CHEBI:71302"/>
        <dbReference type="ChEBI" id="CHEBI:456215"/>
        <dbReference type="EC" id="2.10.1.1"/>
    </reaction>
</comment>
<dbReference type="Gene3D" id="2.170.190.11">
    <property type="entry name" value="Molybdopterin biosynthesis moea protein, domain 3"/>
    <property type="match status" value="1"/>
</dbReference>
<dbReference type="NCBIfam" id="NF045515">
    <property type="entry name" value="Glp_gephyrin"/>
    <property type="match status" value="1"/>
</dbReference>
<keyword evidence="6" id="KW-0500">Molybdenum</keyword>
<dbReference type="SUPFAM" id="SSF63867">
    <property type="entry name" value="MoeA C-terminal domain-like"/>
    <property type="match status" value="1"/>
</dbReference>